<comment type="caution">
    <text evidence="2">The sequence shown here is derived from an EMBL/GenBank/DDBJ whole genome shotgun (WGS) entry which is preliminary data.</text>
</comment>
<keyword evidence="1" id="KW-1133">Transmembrane helix</keyword>
<reference evidence="3" key="1">
    <citation type="submission" date="2016-03" db="EMBL/GenBank/DDBJ databases">
        <authorList>
            <person name="Heylen K."/>
            <person name="De Vos P."/>
            <person name="Vekeman B."/>
        </authorList>
    </citation>
    <scope>NUCLEOTIDE SEQUENCE [LARGE SCALE GENOMIC DNA]</scope>
    <source>
        <strain evidence="3">R-45383</strain>
    </source>
</reference>
<evidence type="ECO:0000313" key="3">
    <source>
        <dbReference type="Proteomes" id="UP000077628"/>
    </source>
</evidence>
<dbReference type="EMBL" id="LUUK01000205">
    <property type="protein sequence ID" value="OAI13941.1"/>
    <property type="molecule type" value="Genomic_DNA"/>
</dbReference>
<gene>
    <name evidence="2" type="ORF">A1355_12955</name>
</gene>
<organism evidence="2 3">
    <name type="scientific">Methylomonas koyamae</name>
    <dbReference type="NCBI Taxonomy" id="702114"/>
    <lineage>
        <taxon>Bacteria</taxon>
        <taxon>Pseudomonadati</taxon>
        <taxon>Pseudomonadota</taxon>
        <taxon>Gammaproteobacteria</taxon>
        <taxon>Methylococcales</taxon>
        <taxon>Methylococcaceae</taxon>
        <taxon>Methylomonas</taxon>
    </lineage>
</organism>
<dbReference type="AlphaFoldDB" id="A0A177N7T6"/>
<feature type="transmembrane region" description="Helical" evidence="1">
    <location>
        <begin position="49"/>
        <end position="77"/>
    </location>
</feature>
<name>A0A177N7T6_9GAMM</name>
<evidence type="ECO:0008006" key="4">
    <source>
        <dbReference type="Google" id="ProtNLM"/>
    </source>
</evidence>
<proteinExistence type="predicted"/>
<protein>
    <recommendedName>
        <fullName evidence="4">YgjV family protein</fullName>
    </recommendedName>
</protein>
<dbReference type="Pfam" id="PF10688">
    <property type="entry name" value="Imp-YgjV"/>
    <property type="match status" value="1"/>
</dbReference>
<evidence type="ECO:0000256" key="1">
    <source>
        <dbReference type="SAM" id="Phobius"/>
    </source>
</evidence>
<keyword evidence="1" id="KW-0472">Membrane</keyword>
<dbReference type="Proteomes" id="UP000077628">
    <property type="component" value="Unassembled WGS sequence"/>
</dbReference>
<accession>A0A177N7T6</accession>
<dbReference type="OrthoDB" id="5572539at2"/>
<feature type="transmembrane region" description="Helical" evidence="1">
    <location>
        <begin position="112"/>
        <end position="128"/>
    </location>
</feature>
<evidence type="ECO:0000313" key="2">
    <source>
        <dbReference type="EMBL" id="OAI13941.1"/>
    </source>
</evidence>
<sequence length="178" mass="19780">MTELAALWAGIPIQHGWAYVAGGIGVLVEWRAYFAQNGLKFRRWSAAGALLWALQYVLLAAWTAALTMACTALRTALSAKWDQAPHKHWAAIGFVALFIGLTAMSWQGEVSLLPAFAVVNTTLALFYLDNRRMRIGLLASSLAWIGNDWYWQAWPALIAESVAMLINLRTLSRLPVHR</sequence>
<keyword evidence="1" id="KW-0812">Transmembrane</keyword>
<dbReference type="InterPro" id="IPR019629">
    <property type="entry name" value="Uncharacterised_HI1736/YgjV"/>
</dbReference>
<dbReference type="RefSeq" id="WP_064031132.1">
    <property type="nucleotide sequence ID" value="NZ_LUUK01000205.1"/>
</dbReference>
<keyword evidence="3" id="KW-1185">Reference proteome</keyword>
<feature type="transmembrane region" description="Helical" evidence="1">
    <location>
        <begin position="89"/>
        <end position="106"/>
    </location>
</feature>